<accession>A0A2P6PC46</accession>
<evidence type="ECO:0000313" key="1">
    <source>
        <dbReference type="EMBL" id="PRQ19492.1"/>
    </source>
</evidence>
<gene>
    <name evidence="1" type="ORF">RchiOBHm_Chr7g0217791</name>
</gene>
<dbReference type="AlphaFoldDB" id="A0A2P6PC46"/>
<reference evidence="1 2" key="1">
    <citation type="journal article" date="2018" name="Nat. Genet.">
        <title>The Rosa genome provides new insights in the design of modern roses.</title>
        <authorList>
            <person name="Bendahmane M."/>
        </authorList>
    </citation>
    <scope>NUCLEOTIDE SEQUENCE [LARGE SCALE GENOMIC DNA]</scope>
    <source>
        <strain evidence="2">cv. Old Blush</strain>
    </source>
</reference>
<comment type="caution">
    <text evidence="1">The sequence shown here is derived from an EMBL/GenBank/DDBJ whole genome shotgun (WGS) entry which is preliminary data.</text>
</comment>
<dbReference type="GO" id="GO:0005975">
    <property type="term" value="P:carbohydrate metabolic process"/>
    <property type="evidence" value="ECO:0007669"/>
    <property type="project" value="InterPro"/>
</dbReference>
<proteinExistence type="predicted"/>
<dbReference type="Pfam" id="PF02502">
    <property type="entry name" value="LacAB_rpiB"/>
    <property type="match status" value="1"/>
</dbReference>
<dbReference type="PANTHER" id="PTHR30345">
    <property type="entry name" value="RIBOSE-5-PHOSPHATE ISOMERASE B"/>
    <property type="match status" value="1"/>
</dbReference>
<organism evidence="1 2">
    <name type="scientific">Rosa chinensis</name>
    <name type="common">China rose</name>
    <dbReference type="NCBI Taxonomy" id="74649"/>
    <lineage>
        <taxon>Eukaryota</taxon>
        <taxon>Viridiplantae</taxon>
        <taxon>Streptophyta</taxon>
        <taxon>Embryophyta</taxon>
        <taxon>Tracheophyta</taxon>
        <taxon>Spermatophyta</taxon>
        <taxon>Magnoliopsida</taxon>
        <taxon>eudicotyledons</taxon>
        <taxon>Gunneridae</taxon>
        <taxon>Pentapetalae</taxon>
        <taxon>rosids</taxon>
        <taxon>fabids</taxon>
        <taxon>Rosales</taxon>
        <taxon>Rosaceae</taxon>
        <taxon>Rosoideae</taxon>
        <taxon>Rosoideae incertae sedis</taxon>
        <taxon>Rosa</taxon>
    </lineage>
</organism>
<evidence type="ECO:0000313" key="2">
    <source>
        <dbReference type="Proteomes" id="UP000238479"/>
    </source>
</evidence>
<dbReference type="EMBL" id="PDCK01000045">
    <property type="protein sequence ID" value="PRQ19492.1"/>
    <property type="molecule type" value="Genomic_DNA"/>
</dbReference>
<keyword evidence="2" id="KW-1185">Reference proteome</keyword>
<dbReference type="Gene3D" id="3.40.1400.10">
    <property type="entry name" value="Sugar-phosphate isomerase, RpiB/LacA/LacB"/>
    <property type="match status" value="1"/>
</dbReference>
<dbReference type="SUPFAM" id="SSF89623">
    <property type="entry name" value="Ribose/Galactose isomerase RpiB/AlsB"/>
    <property type="match status" value="1"/>
</dbReference>
<dbReference type="STRING" id="74649.A0A2P6PC46"/>
<dbReference type="Gramene" id="PRQ19492">
    <property type="protein sequence ID" value="PRQ19492"/>
    <property type="gene ID" value="RchiOBHm_Chr7g0217791"/>
</dbReference>
<dbReference type="InterPro" id="IPR036569">
    <property type="entry name" value="RpiB_LacA_LacB_sf"/>
</dbReference>
<dbReference type="InterPro" id="IPR003500">
    <property type="entry name" value="RpiB_LacA_LacB"/>
</dbReference>
<protein>
    <submittedName>
        <fullName evidence="1">Putative sugar-phosphate isomerase, RpiB/LacA/LacB family</fullName>
    </submittedName>
</protein>
<dbReference type="PANTHER" id="PTHR30345:SF0">
    <property type="entry name" value="DNA DAMAGE-REPAIR_TOLERATION PROTEIN DRT102"/>
    <property type="match status" value="1"/>
</dbReference>
<sequence>MNSTKIQIPEIKNQNQIPAVARSTSTSRTSALPPTTSLPLRLLLIANTKTRGLIACSTGVGVTTLANKFLKVFAATCLSLSGALNAQLQCPPVSCMSTAPESTIEIVDTWLNTPFKVPCPALKLKPWPEIGADSNLKESSCSICCLVKNQNLNTIDIISGHSMKILSSLSSGMGNGICYLMKISRL</sequence>
<dbReference type="GO" id="GO:0016853">
    <property type="term" value="F:isomerase activity"/>
    <property type="evidence" value="ECO:0007669"/>
    <property type="project" value="UniProtKB-KW"/>
</dbReference>
<name>A0A2P6PC46_ROSCH</name>
<keyword evidence="1" id="KW-0413">Isomerase</keyword>
<dbReference type="Proteomes" id="UP000238479">
    <property type="component" value="Chromosome 7"/>
</dbReference>